<evidence type="ECO:0000313" key="2">
    <source>
        <dbReference type="EMBL" id="MBK1632342.1"/>
    </source>
</evidence>
<evidence type="ECO:0000313" key="3">
    <source>
        <dbReference type="Proteomes" id="UP000748752"/>
    </source>
</evidence>
<gene>
    <name evidence="2" type="ORF">CKO31_16685</name>
</gene>
<feature type="domain" description="XACb0070 ribbon-helix-helix" evidence="1">
    <location>
        <begin position="4"/>
        <end position="77"/>
    </location>
</feature>
<dbReference type="RefSeq" id="WP_200239840.1">
    <property type="nucleotide sequence ID" value="NZ_NRRV01000045.1"/>
</dbReference>
<dbReference type="InterPro" id="IPR031914">
    <property type="entry name" value="XACb0070_RHH_dom"/>
</dbReference>
<dbReference type="Pfam" id="PF16762">
    <property type="entry name" value="RHH_6"/>
    <property type="match status" value="1"/>
</dbReference>
<name>A0ABS1CKB5_9GAMM</name>
<comment type="caution">
    <text evidence="2">The sequence shown here is derived from an EMBL/GenBank/DDBJ whole genome shotgun (WGS) entry which is preliminary data.</text>
</comment>
<dbReference type="EMBL" id="NRRV01000045">
    <property type="protein sequence ID" value="MBK1632342.1"/>
    <property type="molecule type" value="Genomic_DNA"/>
</dbReference>
<organism evidence="2 3">
    <name type="scientific">Thiohalocapsa halophila</name>
    <dbReference type="NCBI Taxonomy" id="69359"/>
    <lineage>
        <taxon>Bacteria</taxon>
        <taxon>Pseudomonadati</taxon>
        <taxon>Pseudomonadota</taxon>
        <taxon>Gammaproteobacteria</taxon>
        <taxon>Chromatiales</taxon>
        <taxon>Chromatiaceae</taxon>
        <taxon>Thiohalocapsa</taxon>
    </lineage>
</organism>
<evidence type="ECO:0000259" key="1">
    <source>
        <dbReference type="Pfam" id="PF16762"/>
    </source>
</evidence>
<proteinExistence type="predicted"/>
<sequence length="83" mass="9305">MPTAIRWTLEVSEETDQALREFLDESGQDPQCLAGFVEEAVRWRLLDTTVQHLKARNADLSPTDLEAAIDAEVASVRAAHRRS</sequence>
<keyword evidence="3" id="KW-1185">Reference proteome</keyword>
<dbReference type="InterPro" id="IPR013321">
    <property type="entry name" value="Arc_rbn_hlx_hlx"/>
</dbReference>
<dbReference type="Proteomes" id="UP000748752">
    <property type="component" value="Unassembled WGS sequence"/>
</dbReference>
<protein>
    <recommendedName>
        <fullName evidence="1">XACb0070 ribbon-helix-helix domain-containing protein</fullName>
    </recommendedName>
</protein>
<accession>A0ABS1CKB5</accession>
<reference evidence="2 3" key="1">
    <citation type="journal article" date="2020" name="Microorganisms">
        <title>Osmotic Adaptation and Compatible Solute Biosynthesis of Phototrophic Bacteria as Revealed from Genome Analyses.</title>
        <authorList>
            <person name="Imhoff J.F."/>
            <person name="Rahn T."/>
            <person name="Kunzel S."/>
            <person name="Keller A."/>
            <person name="Neulinger S.C."/>
        </authorList>
    </citation>
    <scope>NUCLEOTIDE SEQUENCE [LARGE SCALE GENOMIC DNA]</scope>
    <source>
        <strain evidence="2 3">DSM 6210</strain>
    </source>
</reference>
<dbReference type="Gene3D" id="1.10.1220.10">
    <property type="entry name" value="Met repressor-like"/>
    <property type="match status" value="1"/>
</dbReference>